<accession>A0A1T3P2E6</accession>
<keyword evidence="2" id="KW-1185">Reference proteome</keyword>
<comment type="caution">
    <text evidence="1">The sequence shown here is derived from an EMBL/GenBank/DDBJ whole genome shotgun (WGS) entry which is preliminary data.</text>
</comment>
<dbReference type="Gene3D" id="3.10.20.30">
    <property type="match status" value="1"/>
</dbReference>
<dbReference type="Proteomes" id="UP000190037">
    <property type="component" value="Unassembled WGS sequence"/>
</dbReference>
<dbReference type="InterPro" id="IPR016155">
    <property type="entry name" value="Mopterin_synth/thiamin_S_b"/>
</dbReference>
<proteinExistence type="predicted"/>
<dbReference type="CDD" id="cd00565">
    <property type="entry name" value="Ubl_ThiS"/>
    <property type="match status" value="1"/>
</dbReference>
<dbReference type="PANTHER" id="PTHR34472">
    <property type="entry name" value="SULFUR CARRIER PROTEIN THIS"/>
    <property type="match status" value="1"/>
</dbReference>
<dbReference type="EMBL" id="MWQN01000001">
    <property type="protein sequence ID" value="OPC83276.1"/>
    <property type="molecule type" value="Genomic_DNA"/>
</dbReference>
<dbReference type="InterPro" id="IPR003749">
    <property type="entry name" value="ThiS/MoaD-like"/>
</dbReference>
<dbReference type="STRING" id="159449.B4N89_22125"/>
<dbReference type="OrthoDB" id="163636at2"/>
<dbReference type="InterPro" id="IPR010035">
    <property type="entry name" value="Thi_S"/>
</dbReference>
<evidence type="ECO:0000313" key="1">
    <source>
        <dbReference type="EMBL" id="OPC83276.1"/>
    </source>
</evidence>
<evidence type="ECO:0000313" key="2">
    <source>
        <dbReference type="Proteomes" id="UP000190037"/>
    </source>
</evidence>
<dbReference type="RefSeq" id="WP_078977569.1">
    <property type="nucleotide sequence ID" value="NZ_MWQN01000001.1"/>
</dbReference>
<sequence length="75" mass="7525">MTDIDDIGSIEVSVNGDRRDVATGTTVADLVATLTTAAKGVAVAVDEAVVPRGAWAETVLDAGSRVEVLTAVQGG</sequence>
<organism evidence="1 2">
    <name type="scientific">Embleya scabrispora</name>
    <dbReference type="NCBI Taxonomy" id="159449"/>
    <lineage>
        <taxon>Bacteria</taxon>
        <taxon>Bacillati</taxon>
        <taxon>Actinomycetota</taxon>
        <taxon>Actinomycetes</taxon>
        <taxon>Kitasatosporales</taxon>
        <taxon>Streptomycetaceae</taxon>
        <taxon>Embleya</taxon>
    </lineage>
</organism>
<dbReference type="SUPFAM" id="SSF54285">
    <property type="entry name" value="MoaD/ThiS"/>
    <property type="match status" value="1"/>
</dbReference>
<dbReference type="PANTHER" id="PTHR34472:SF1">
    <property type="entry name" value="SULFUR CARRIER PROTEIN THIS"/>
    <property type="match status" value="1"/>
</dbReference>
<gene>
    <name evidence="1" type="ORF">B4N89_22125</name>
</gene>
<dbReference type="AlphaFoldDB" id="A0A1T3P2E6"/>
<reference evidence="1 2" key="1">
    <citation type="submission" date="2017-03" db="EMBL/GenBank/DDBJ databases">
        <title>Draft genome sequence of Streptomyces scabrisporus NF3, endophyte isolated from Amphipterygium adstringens.</title>
        <authorList>
            <person name="Vazquez M."/>
            <person name="Ceapa C.D."/>
            <person name="Rodriguez Luna D."/>
            <person name="Sanchez Esquivel S."/>
        </authorList>
    </citation>
    <scope>NUCLEOTIDE SEQUENCE [LARGE SCALE GENOMIC DNA]</scope>
    <source>
        <strain evidence="1 2">NF3</strain>
    </source>
</reference>
<dbReference type="Pfam" id="PF02597">
    <property type="entry name" value="ThiS"/>
    <property type="match status" value="1"/>
</dbReference>
<name>A0A1T3P2E6_9ACTN</name>
<dbReference type="InterPro" id="IPR012675">
    <property type="entry name" value="Beta-grasp_dom_sf"/>
</dbReference>
<protein>
    <submittedName>
        <fullName evidence="1">Thiamine biosynthesis protein ThiS</fullName>
    </submittedName>
</protein>
<dbReference type="NCBIfam" id="TIGR01683">
    <property type="entry name" value="thiS"/>
    <property type="match status" value="1"/>
</dbReference>